<dbReference type="InterPro" id="IPR036397">
    <property type="entry name" value="RNaseH_sf"/>
</dbReference>
<dbReference type="InterPro" id="IPR002156">
    <property type="entry name" value="RNaseH_domain"/>
</dbReference>
<sequence length="585" mass="65871">MSPMGCYCFVHGEIALANHLTTCQPNEDARDSVKVFTVHMHVIQNTRQAYHRFQCSFYGCSLLPLRVHLATRHQIGTNVLLEKGESSKVLLTIRMQFDQTFGLVNGKLPRRSRQSPDGTSNPTTMEKINSTSAARSEEPMQTTPMDTSMIEEINVASEIQENLPEELEPQEVIPATRSNPDNKQTRIAANNEETLTESNLDTVIAKPKNVTTDDIQSTSSYRGRTKCSETKSVNCCQFDVDIARTDPRRNKLCGAKDKSSSAKDADDDDIVLVIWNNREETHMQERALKKQENRNVKLKKWQDRAEGWKNTYTAQDFGHTVGEADEGNQTFPEEHVIIYTDGSFNVHGGYGGIGMFLGNDHPLELGLSMCNGLKSSFLVELFAIVVALCRVYCWGGYQGQSIILRTDCKNCLTAIANLYRTEPKGLVGNDRKTLEADNEKNLNFVKHILGKFPAEVVIQWVEAHSELGPALKPKHPGNHKADALAVEARVRLNPKQSAQNPNPREHKAAFKESEHQFIKKKTNEPLLPEKPMAWKFLLEGFADECFCKKQLKDMKEAEDNEEENKDDDYKPETKLGIQFLSGINV</sequence>
<dbReference type="PROSITE" id="PS50879">
    <property type="entry name" value="RNASE_H_1"/>
    <property type="match status" value="1"/>
</dbReference>
<evidence type="ECO:0000313" key="4">
    <source>
        <dbReference type="WBParaSite" id="MBELARI_LOCUS18581"/>
    </source>
</evidence>
<feature type="domain" description="RNase H type-1" evidence="2">
    <location>
        <begin position="332"/>
        <end position="490"/>
    </location>
</feature>
<feature type="compositionally biased region" description="Basic and acidic residues" evidence="1">
    <location>
        <begin position="503"/>
        <end position="515"/>
    </location>
</feature>
<dbReference type="GO" id="GO:0003676">
    <property type="term" value="F:nucleic acid binding"/>
    <property type="evidence" value="ECO:0007669"/>
    <property type="project" value="InterPro"/>
</dbReference>
<evidence type="ECO:0000259" key="2">
    <source>
        <dbReference type="PROSITE" id="PS50879"/>
    </source>
</evidence>
<name>A0AAF3J646_9BILA</name>
<protein>
    <recommendedName>
        <fullName evidence="2">RNase H type-1 domain-containing protein</fullName>
    </recommendedName>
</protein>
<evidence type="ECO:0000313" key="3">
    <source>
        <dbReference type="Proteomes" id="UP000887575"/>
    </source>
</evidence>
<evidence type="ECO:0000256" key="1">
    <source>
        <dbReference type="SAM" id="MobiDB-lite"/>
    </source>
</evidence>
<dbReference type="WBParaSite" id="MBELARI_LOCUS18581">
    <property type="protein sequence ID" value="MBELARI_LOCUS18581"/>
    <property type="gene ID" value="MBELARI_LOCUS18581"/>
</dbReference>
<dbReference type="AlphaFoldDB" id="A0AAF3J646"/>
<feature type="region of interest" description="Disordered" evidence="1">
    <location>
        <begin position="494"/>
        <end position="515"/>
    </location>
</feature>
<dbReference type="Pfam" id="PF00075">
    <property type="entry name" value="RNase_H"/>
    <property type="match status" value="1"/>
</dbReference>
<accession>A0AAF3J646</accession>
<dbReference type="Gene3D" id="3.30.420.10">
    <property type="entry name" value="Ribonuclease H-like superfamily/Ribonuclease H"/>
    <property type="match status" value="1"/>
</dbReference>
<reference evidence="4" key="1">
    <citation type="submission" date="2024-02" db="UniProtKB">
        <authorList>
            <consortium name="WormBaseParasite"/>
        </authorList>
    </citation>
    <scope>IDENTIFICATION</scope>
</reference>
<dbReference type="SUPFAM" id="SSF53098">
    <property type="entry name" value="Ribonuclease H-like"/>
    <property type="match status" value="1"/>
</dbReference>
<organism evidence="3 4">
    <name type="scientific">Mesorhabditis belari</name>
    <dbReference type="NCBI Taxonomy" id="2138241"/>
    <lineage>
        <taxon>Eukaryota</taxon>
        <taxon>Metazoa</taxon>
        <taxon>Ecdysozoa</taxon>
        <taxon>Nematoda</taxon>
        <taxon>Chromadorea</taxon>
        <taxon>Rhabditida</taxon>
        <taxon>Rhabditina</taxon>
        <taxon>Rhabditomorpha</taxon>
        <taxon>Rhabditoidea</taxon>
        <taxon>Rhabditidae</taxon>
        <taxon>Mesorhabditinae</taxon>
        <taxon>Mesorhabditis</taxon>
    </lineage>
</organism>
<dbReference type="Proteomes" id="UP000887575">
    <property type="component" value="Unassembled WGS sequence"/>
</dbReference>
<dbReference type="InterPro" id="IPR012337">
    <property type="entry name" value="RNaseH-like_sf"/>
</dbReference>
<feature type="region of interest" description="Disordered" evidence="1">
    <location>
        <begin position="104"/>
        <end position="143"/>
    </location>
</feature>
<proteinExistence type="predicted"/>
<feature type="compositionally biased region" description="Polar residues" evidence="1">
    <location>
        <begin position="115"/>
        <end position="143"/>
    </location>
</feature>
<keyword evidence="3" id="KW-1185">Reference proteome</keyword>
<dbReference type="GO" id="GO:0004523">
    <property type="term" value="F:RNA-DNA hybrid ribonuclease activity"/>
    <property type="evidence" value="ECO:0007669"/>
    <property type="project" value="InterPro"/>
</dbReference>